<dbReference type="Gene3D" id="3.30.2310.20">
    <property type="entry name" value="RelE-like"/>
    <property type="match status" value="1"/>
</dbReference>
<evidence type="ECO:0000256" key="1">
    <source>
        <dbReference type="ARBA" id="ARBA00006226"/>
    </source>
</evidence>
<dbReference type="PANTHER" id="PTHR33755">
    <property type="entry name" value="TOXIN PARE1-RELATED"/>
    <property type="match status" value="1"/>
</dbReference>
<sequence>MKQYQVLITESAQADLEAIYRYISEVLAAPETARKQYQALAQAALSLSDLPERCPLLPCEPERSRGLRRLLVNRYSVIYQIHAETVTVLRVLYSASDWVSRLRGDQPPAAPSQ</sequence>
<comment type="similarity">
    <text evidence="1">Belongs to the RelE toxin family.</text>
</comment>
<evidence type="ECO:0000313" key="3">
    <source>
        <dbReference type="EMBL" id="HIR51179.1"/>
    </source>
</evidence>
<evidence type="ECO:0000256" key="2">
    <source>
        <dbReference type="ARBA" id="ARBA00022649"/>
    </source>
</evidence>
<dbReference type="AlphaFoldDB" id="A0A9D1DI93"/>
<dbReference type="Proteomes" id="UP000824239">
    <property type="component" value="Unassembled WGS sequence"/>
</dbReference>
<evidence type="ECO:0000313" key="4">
    <source>
        <dbReference type="Proteomes" id="UP000824239"/>
    </source>
</evidence>
<organism evidence="3 4">
    <name type="scientific">Candidatus Avoscillospira avicola</name>
    <dbReference type="NCBI Taxonomy" id="2840706"/>
    <lineage>
        <taxon>Bacteria</taxon>
        <taxon>Bacillati</taxon>
        <taxon>Bacillota</taxon>
        <taxon>Clostridia</taxon>
        <taxon>Eubacteriales</taxon>
        <taxon>Oscillospiraceae</taxon>
        <taxon>Oscillospiraceae incertae sedis</taxon>
        <taxon>Candidatus Avoscillospira</taxon>
    </lineage>
</organism>
<comment type="caution">
    <text evidence="3">The sequence shown here is derived from an EMBL/GenBank/DDBJ whole genome shotgun (WGS) entry which is preliminary data.</text>
</comment>
<name>A0A9D1DI93_9FIRM</name>
<dbReference type="InterPro" id="IPR007712">
    <property type="entry name" value="RelE/ParE_toxin"/>
</dbReference>
<reference evidence="3" key="1">
    <citation type="submission" date="2020-10" db="EMBL/GenBank/DDBJ databases">
        <authorList>
            <person name="Gilroy R."/>
        </authorList>
    </citation>
    <scope>NUCLEOTIDE SEQUENCE</scope>
    <source>
        <strain evidence="3">ChiBcec15-4380</strain>
    </source>
</reference>
<dbReference type="Pfam" id="PF05016">
    <property type="entry name" value="ParE_toxin"/>
    <property type="match status" value="1"/>
</dbReference>
<gene>
    <name evidence="3" type="ORF">IAA53_07825</name>
</gene>
<reference evidence="3" key="2">
    <citation type="journal article" date="2021" name="PeerJ">
        <title>Extensive microbial diversity within the chicken gut microbiome revealed by metagenomics and culture.</title>
        <authorList>
            <person name="Gilroy R."/>
            <person name="Ravi A."/>
            <person name="Getino M."/>
            <person name="Pursley I."/>
            <person name="Horton D.L."/>
            <person name="Alikhan N.F."/>
            <person name="Baker D."/>
            <person name="Gharbi K."/>
            <person name="Hall N."/>
            <person name="Watson M."/>
            <person name="Adriaenssens E.M."/>
            <person name="Foster-Nyarko E."/>
            <person name="Jarju S."/>
            <person name="Secka A."/>
            <person name="Antonio M."/>
            <person name="Oren A."/>
            <person name="Chaudhuri R.R."/>
            <person name="La Ragione R."/>
            <person name="Hildebrand F."/>
            <person name="Pallen M.J."/>
        </authorList>
    </citation>
    <scope>NUCLEOTIDE SEQUENCE</scope>
    <source>
        <strain evidence="3">ChiBcec15-4380</strain>
    </source>
</reference>
<protein>
    <submittedName>
        <fullName evidence="3">Type II toxin-antitoxin system RelE/ParE family toxin</fullName>
    </submittedName>
</protein>
<dbReference type="SUPFAM" id="SSF143011">
    <property type="entry name" value="RelE-like"/>
    <property type="match status" value="1"/>
</dbReference>
<accession>A0A9D1DI93</accession>
<proteinExistence type="inferred from homology"/>
<keyword evidence="2" id="KW-1277">Toxin-antitoxin system</keyword>
<dbReference type="EMBL" id="DVHE01000058">
    <property type="protein sequence ID" value="HIR51179.1"/>
    <property type="molecule type" value="Genomic_DNA"/>
</dbReference>
<dbReference type="InterPro" id="IPR035093">
    <property type="entry name" value="RelE/ParE_toxin_dom_sf"/>
</dbReference>
<dbReference type="InterPro" id="IPR051803">
    <property type="entry name" value="TA_system_RelE-like_toxin"/>
</dbReference>